<feature type="compositionally biased region" description="Low complexity" evidence="1">
    <location>
        <begin position="73"/>
        <end position="85"/>
    </location>
</feature>
<feature type="region of interest" description="Disordered" evidence="1">
    <location>
        <begin position="62"/>
        <end position="90"/>
    </location>
</feature>
<dbReference type="EMBL" id="KB741279">
    <property type="protein sequence ID" value="ENN71041.1"/>
    <property type="molecule type" value="Genomic_DNA"/>
</dbReference>
<feature type="non-terminal residue" evidence="2">
    <location>
        <position position="1"/>
    </location>
</feature>
<dbReference type="HOGENOM" id="CLU_1246516_0_0_1"/>
<gene>
    <name evidence="2" type="ORF">YQE_12252</name>
</gene>
<sequence length="222" mass="24182">MFGIRIVCLNEQLIGLGFVLFSPCLYTSFINPPSQLSLFATATSQLTKSIFPLQKSPLVSAPSPNLTPIPQLRGSRGPTPRSSSPPVLPHGLPRGQNWSAVCLRPTAPLRPCLALGAAPGGPYQRYNSRRATTYKEDGQILDVIEAYCTLGKPRCTLTSVEVLTGGNVQLPNKLMSSHRSSLELIAQPLQPRRFRPHGPPRASTWCCGSFVAKQLKKSQHLE</sequence>
<protein>
    <submittedName>
        <fullName evidence="2">Uncharacterized protein</fullName>
    </submittedName>
</protein>
<name>N6TRW7_DENPD</name>
<organism evidence="2">
    <name type="scientific">Dendroctonus ponderosae</name>
    <name type="common">Mountain pine beetle</name>
    <dbReference type="NCBI Taxonomy" id="77166"/>
    <lineage>
        <taxon>Eukaryota</taxon>
        <taxon>Metazoa</taxon>
        <taxon>Ecdysozoa</taxon>
        <taxon>Arthropoda</taxon>
        <taxon>Hexapoda</taxon>
        <taxon>Insecta</taxon>
        <taxon>Pterygota</taxon>
        <taxon>Neoptera</taxon>
        <taxon>Endopterygota</taxon>
        <taxon>Coleoptera</taxon>
        <taxon>Polyphaga</taxon>
        <taxon>Cucujiformia</taxon>
        <taxon>Curculionidae</taxon>
        <taxon>Scolytinae</taxon>
        <taxon>Dendroctonus</taxon>
    </lineage>
</organism>
<reference evidence="2" key="1">
    <citation type="journal article" date="2013" name="Genome Biol.">
        <title>Draft genome of the mountain pine beetle, Dendroctonus ponderosae Hopkins, a major forest pest.</title>
        <authorList>
            <person name="Keeling C.I."/>
            <person name="Yuen M.M."/>
            <person name="Liao N.Y."/>
            <person name="Docking T.R."/>
            <person name="Chan S.K."/>
            <person name="Taylor G.A."/>
            <person name="Palmquist D.L."/>
            <person name="Jackman S.D."/>
            <person name="Nguyen A."/>
            <person name="Li M."/>
            <person name="Henderson H."/>
            <person name="Janes J.K."/>
            <person name="Zhao Y."/>
            <person name="Pandoh P."/>
            <person name="Moore R."/>
            <person name="Sperling F.A."/>
            <person name="Huber D.P."/>
            <person name="Birol I."/>
            <person name="Jones S.J."/>
            <person name="Bohlmann J."/>
        </authorList>
    </citation>
    <scope>NUCLEOTIDE SEQUENCE</scope>
</reference>
<dbReference type="AlphaFoldDB" id="N6TRW7"/>
<accession>N6TRW7</accession>
<proteinExistence type="predicted"/>
<evidence type="ECO:0000313" key="2">
    <source>
        <dbReference type="EMBL" id="ENN71041.1"/>
    </source>
</evidence>
<evidence type="ECO:0000256" key="1">
    <source>
        <dbReference type="SAM" id="MobiDB-lite"/>
    </source>
</evidence>